<dbReference type="GO" id="GO:0005576">
    <property type="term" value="C:extracellular region"/>
    <property type="evidence" value="ECO:0007669"/>
    <property type="project" value="UniProtKB-SubCell"/>
</dbReference>
<name>A0A0P1AFD9_PLAHL</name>
<protein>
    <submittedName>
        <fullName evidence="9">Trypsin</fullName>
    </submittedName>
</protein>
<proteinExistence type="inferred from homology"/>
<comment type="subcellular location">
    <subcellularLocation>
        <location evidence="1">Secreted</location>
    </subcellularLocation>
</comment>
<evidence type="ECO:0000256" key="1">
    <source>
        <dbReference type="ARBA" id="ARBA00004613"/>
    </source>
</evidence>
<dbReference type="InterPro" id="IPR001254">
    <property type="entry name" value="Trypsin_dom"/>
</dbReference>
<evidence type="ECO:0000256" key="2">
    <source>
        <dbReference type="ARBA" id="ARBA00007664"/>
    </source>
</evidence>
<dbReference type="CDD" id="cd00190">
    <property type="entry name" value="Tryp_SPc"/>
    <property type="match status" value="1"/>
</dbReference>
<organism evidence="9 10">
    <name type="scientific">Plasmopara halstedii</name>
    <name type="common">Downy mildew of sunflower</name>
    <dbReference type="NCBI Taxonomy" id="4781"/>
    <lineage>
        <taxon>Eukaryota</taxon>
        <taxon>Sar</taxon>
        <taxon>Stramenopiles</taxon>
        <taxon>Oomycota</taxon>
        <taxon>Peronosporomycetes</taxon>
        <taxon>Peronosporales</taxon>
        <taxon>Peronosporaceae</taxon>
        <taxon>Plasmopara</taxon>
    </lineage>
</organism>
<reference evidence="10" key="1">
    <citation type="submission" date="2014-09" db="EMBL/GenBank/DDBJ databases">
        <authorList>
            <person name="Sharma Rahul"/>
            <person name="Thines Marco"/>
        </authorList>
    </citation>
    <scope>NUCLEOTIDE SEQUENCE [LARGE SCALE GENOMIC DNA]</scope>
</reference>
<keyword evidence="4" id="KW-0732">Signal</keyword>
<evidence type="ECO:0000313" key="10">
    <source>
        <dbReference type="Proteomes" id="UP000054928"/>
    </source>
</evidence>
<evidence type="ECO:0000256" key="7">
    <source>
        <dbReference type="ARBA" id="ARBA00023180"/>
    </source>
</evidence>
<dbReference type="OrthoDB" id="10066789at2759"/>
<dbReference type="AlphaFoldDB" id="A0A0P1AFD9"/>
<evidence type="ECO:0000259" key="8">
    <source>
        <dbReference type="PROSITE" id="PS50240"/>
    </source>
</evidence>
<evidence type="ECO:0000256" key="4">
    <source>
        <dbReference type="ARBA" id="ARBA00022729"/>
    </source>
</evidence>
<dbReference type="Proteomes" id="UP000054928">
    <property type="component" value="Unassembled WGS sequence"/>
</dbReference>
<dbReference type="GO" id="GO:0006508">
    <property type="term" value="P:proteolysis"/>
    <property type="evidence" value="ECO:0007669"/>
    <property type="project" value="InterPro"/>
</dbReference>
<dbReference type="PANTHER" id="PTHR24276">
    <property type="entry name" value="POLYSERASE-RELATED"/>
    <property type="match status" value="1"/>
</dbReference>
<accession>A0A0P1AFD9</accession>
<dbReference type="InterPro" id="IPR001314">
    <property type="entry name" value="Peptidase_S1A"/>
</dbReference>
<evidence type="ECO:0000313" key="9">
    <source>
        <dbReference type="EMBL" id="CEG39142.1"/>
    </source>
</evidence>
<dbReference type="Gene3D" id="2.40.10.10">
    <property type="entry name" value="Trypsin-like serine proteases"/>
    <property type="match status" value="1"/>
</dbReference>
<keyword evidence="3" id="KW-0964">Secreted</keyword>
<feature type="domain" description="Peptidase S1" evidence="8">
    <location>
        <begin position="29"/>
        <end position="258"/>
    </location>
</feature>
<dbReference type="EMBL" id="CCYD01000349">
    <property type="protein sequence ID" value="CEG39142.1"/>
    <property type="molecule type" value="Genomic_DNA"/>
</dbReference>
<sequence>MKIITASAAISAAIASVIVDAGHNSRNLILGGDVVPIGTKRYTAMIFDPNEELICSGVLISSLHLVTTAWCAGSDRNDKTLTTVTLGAHYRNDTGEHHNIVKVQYHPEFSNETFSHDFALLTLDSASAITPIKLPKSDDSDITYGLVTKVVGWGETSFPDGELSDELRGVNVSVWTNDECARIFQDLEQSYVCAGGTPGKGACHNDYGSPIIKESALGESEDIVVGLHSISIKCGAAGEPSLYSRMSAGVDWIRKEIGV</sequence>
<keyword evidence="6" id="KW-1015">Disulfide bond</keyword>
<dbReference type="RefSeq" id="XP_024575511.1">
    <property type="nucleotide sequence ID" value="XM_024724656.1"/>
</dbReference>
<keyword evidence="7" id="KW-0325">Glycoprotein</keyword>
<dbReference type="GO" id="GO:0004252">
    <property type="term" value="F:serine-type endopeptidase activity"/>
    <property type="evidence" value="ECO:0007669"/>
    <property type="project" value="InterPro"/>
</dbReference>
<dbReference type="GeneID" id="36404253"/>
<dbReference type="InterPro" id="IPR050430">
    <property type="entry name" value="Peptidase_S1"/>
</dbReference>
<evidence type="ECO:0000256" key="5">
    <source>
        <dbReference type="ARBA" id="ARBA00023026"/>
    </source>
</evidence>
<dbReference type="SMART" id="SM00020">
    <property type="entry name" value="Tryp_SPc"/>
    <property type="match status" value="1"/>
</dbReference>
<dbReference type="PANTHER" id="PTHR24276:SF98">
    <property type="entry name" value="FI18310P1-RELATED"/>
    <property type="match status" value="1"/>
</dbReference>
<comment type="similarity">
    <text evidence="2">Belongs to the peptidase S1 family.</text>
</comment>
<evidence type="ECO:0000256" key="3">
    <source>
        <dbReference type="ARBA" id="ARBA00022525"/>
    </source>
</evidence>
<dbReference type="InterPro" id="IPR043504">
    <property type="entry name" value="Peptidase_S1_PA_chymotrypsin"/>
</dbReference>
<dbReference type="Pfam" id="PF00089">
    <property type="entry name" value="Trypsin"/>
    <property type="match status" value="1"/>
</dbReference>
<keyword evidence="5" id="KW-0843">Virulence</keyword>
<dbReference type="PRINTS" id="PR00722">
    <property type="entry name" value="CHYMOTRYPSIN"/>
</dbReference>
<dbReference type="PROSITE" id="PS50240">
    <property type="entry name" value="TRYPSIN_DOM"/>
    <property type="match status" value="1"/>
</dbReference>
<evidence type="ECO:0000256" key="6">
    <source>
        <dbReference type="ARBA" id="ARBA00023157"/>
    </source>
</evidence>
<keyword evidence="10" id="KW-1185">Reference proteome</keyword>
<dbReference type="SUPFAM" id="SSF50494">
    <property type="entry name" value="Trypsin-like serine proteases"/>
    <property type="match status" value="1"/>
</dbReference>
<dbReference type="InterPro" id="IPR009003">
    <property type="entry name" value="Peptidase_S1_PA"/>
</dbReference>